<evidence type="ECO:0000256" key="1">
    <source>
        <dbReference type="SAM" id="Coils"/>
    </source>
</evidence>
<dbReference type="Proteomes" id="UP000694240">
    <property type="component" value="Chromosome 1"/>
</dbReference>
<keyword evidence="3" id="KW-1185">Reference proteome</keyword>
<gene>
    <name evidence="2" type="ORF">ISN45_At01g051260</name>
</gene>
<evidence type="ECO:0000313" key="2">
    <source>
        <dbReference type="EMBL" id="KAG7650144.1"/>
    </source>
</evidence>
<proteinExistence type="predicted"/>
<comment type="caution">
    <text evidence="2">The sequence shown here is derived from an EMBL/GenBank/DDBJ whole genome shotgun (WGS) entry which is preliminary data.</text>
</comment>
<dbReference type="PANTHER" id="PTHR48441:SF1">
    <property type="entry name" value="NT-3"/>
    <property type="match status" value="1"/>
</dbReference>
<dbReference type="EMBL" id="JAEFBK010000001">
    <property type="protein sequence ID" value="KAG7650144.1"/>
    <property type="molecule type" value="Genomic_DNA"/>
</dbReference>
<protein>
    <submittedName>
        <fullName evidence="2">Uncharacterized protein</fullName>
    </submittedName>
</protein>
<keyword evidence="1" id="KW-0175">Coiled coil</keyword>
<reference evidence="2 3" key="1">
    <citation type="submission" date="2020-12" db="EMBL/GenBank/DDBJ databases">
        <title>Concerted genomic and epigenomic changes stabilize Arabidopsis allopolyploids.</title>
        <authorList>
            <person name="Chen Z."/>
        </authorList>
    </citation>
    <scope>NUCLEOTIDE SEQUENCE [LARGE SCALE GENOMIC DNA]</scope>
    <source>
        <strain evidence="2">Allo738</strain>
        <tissue evidence="2">Leaf</tissue>
    </source>
</reference>
<sequence>MDLIRPKAEELGLLDEQRKQCEAKVAQLNAEIGEFDEAVERDLPFVQELEANIEQLNKKILELNNQQMSLRATFQKMREKSTQMDNEISKAEFDLVETVQENANLRSQIVQSPDKLQGALEEKKLVLGETKKAEQSAMVTFQEKAAILEVFEKALKKILKSSSQLQLINEQVTNAKTVEKEFKALKDKLSEDGVAYKSLEAKVVERERIVEQLNESLKQLEKEKAVMFDDWTKQLNELKVEVESRRRELETRQTNVESVVAMVDDNTAKTNQVRQSGEAKVKKLAAKYEEIVKQFHEYTVSFDAFLPSL</sequence>
<name>A0A8T2GT08_9BRAS</name>
<feature type="coiled-coil region" evidence="1">
    <location>
        <begin position="168"/>
        <end position="255"/>
    </location>
</feature>
<evidence type="ECO:0000313" key="3">
    <source>
        <dbReference type="Proteomes" id="UP000694240"/>
    </source>
</evidence>
<dbReference type="AlphaFoldDB" id="A0A8T2GT08"/>
<feature type="coiled-coil region" evidence="1">
    <location>
        <begin position="11"/>
        <end position="73"/>
    </location>
</feature>
<dbReference type="PANTHER" id="PTHR48441">
    <property type="match status" value="1"/>
</dbReference>
<organism evidence="2 3">
    <name type="scientific">Arabidopsis thaliana x Arabidopsis arenosa</name>
    <dbReference type="NCBI Taxonomy" id="1240361"/>
    <lineage>
        <taxon>Eukaryota</taxon>
        <taxon>Viridiplantae</taxon>
        <taxon>Streptophyta</taxon>
        <taxon>Embryophyta</taxon>
        <taxon>Tracheophyta</taxon>
        <taxon>Spermatophyta</taxon>
        <taxon>Magnoliopsida</taxon>
        <taxon>eudicotyledons</taxon>
        <taxon>Gunneridae</taxon>
        <taxon>Pentapetalae</taxon>
        <taxon>rosids</taxon>
        <taxon>malvids</taxon>
        <taxon>Brassicales</taxon>
        <taxon>Brassicaceae</taxon>
        <taxon>Camelineae</taxon>
        <taxon>Arabidopsis</taxon>
    </lineage>
</organism>
<accession>A0A8T2GT08</accession>